<protein>
    <submittedName>
        <fullName evidence="3">Uncharacterized protein</fullName>
    </submittedName>
</protein>
<evidence type="ECO:0000313" key="4">
    <source>
        <dbReference type="Proteomes" id="UP001251524"/>
    </source>
</evidence>
<reference evidence="3 4" key="1">
    <citation type="submission" date="2023-07" db="EMBL/GenBank/DDBJ databases">
        <title>Sorghum-associated microbial communities from plants grown in Nebraska, USA.</title>
        <authorList>
            <person name="Schachtman D."/>
        </authorList>
    </citation>
    <scope>NUCLEOTIDE SEQUENCE [LARGE SCALE GENOMIC DNA]</scope>
    <source>
        <strain evidence="3 4">BE198</strain>
    </source>
</reference>
<evidence type="ECO:0000256" key="1">
    <source>
        <dbReference type="SAM" id="MobiDB-lite"/>
    </source>
</evidence>
<name>A0ABU1WAW3_9GAMM</name>
<proteinExistence type="predicted"/>
<keyword evidence="2" id="KW-0732">Signal</keyword>
<sequence>MTAIPAIVLRYLGGAFALALAAAPAYAQQDVSPPPPIDVNAPTLIIEPLPQPRSPVRSASTGKKRGSDSDQVGRDIDAARRRVQSGGIDNEIQVREDAMDRDRVRTERLRAATDDPHEAARLRQEYNQRLAEHERWRDDKERQRQDLEPPPPADDDR</sequence>
<evidence type="ECO:0000256" key="2">
    <source>
        <dbReference type="SAM" id="SignalP"/>
    </source>
</evidence>
<feature type="signal peptide" evidence="2">
    <location>
        <begin position="1"/>
        <end position="27"/>
    </location>
</feature>
<evidence type="ECO:0000313" key="3">
    <source>
        <dbReference type="EMBL" id="MDR7134756.1"/>
    </source>
</evidence>
<comment type="caution">
    <text evidence="3">The sequence shown here is derived from an EMBL/GenBank/DDBJ whole genome shotgun (WGS) entry which is preliminary data.</text>
</comment>
<feature type="compositionally biased region" description="Pro residues" evidence="1">
    <location>
        <begin position="148"/>
        <end position="157"/>
    </location>
</feature>
<feature type="chain" id="PRO_5045212877" evidence="2">
    <location>
        <begin position="28"/>
        <end position="157"/>
    </location>
</feature>
<gene>
    <name evidence="3" type="ORF">J2X06_001965</name>
</gene>
<organism evidence="3 4">
    <name type="scientific">Lysobacter niastensis</name>
    <dbReference type="NCBI Taxonomy" id="380629"/>
    <lineage>
        <taxon>Bacteria</taxon>
        <taxon>Pseudomonadati</taxon>
        <taxon>Pseudomonadota</taxon>
        <taxon>Gammaproteobacteria</taxon>
        <taxon>Lysobacterales</taxon>
        <taxon>Lysobacteraceae</taxon>
        <taxon>Lysobacter</taxon>
    </lineage>
</organism>
<feature type="compositionally biased region" description="Basic and acidic residues" evidence="1">
    <location>
        <begin position="65"/>
        <end position="80"/>
    </location>
</feature>
<accession>A0ABU1WAW3</accession>
<feature type="compositionally biased region" description="Basic and acidic residues" evidence="1">
    <location>
        <begin position="92"/>
        <end position="147"/>
    </location>
</feature>
<dbReference type="EMBL" id="JAVDVY010000002">
    <property type="protein sequence ID" value="MDR7134756.1"/>
    <property type="molecule type" value="Genomic_DNA"/>
</dbReference>
<dbReference type="Proteomes" id="UP001251524">
    <property type="component" value="Unassembled WGS sequence"/>
</dbReference>
<dbReference type="RefSeq" id="WP_310061631.1">
    <property type="nucleotide sequence ID" value="NZ_JAVDVY010000002.1"/>
</dbReference>
<keyword evidence="4" id="KW-1185">Reference proteome</keyword>
<feature type="region of interest" description="Disordered" evidence="1">
    <location>
        <begin position="33"/>
        <end position="157"/>
    </location>
</feature>